<proteinExistence type="predicted"/>
<dbReference type="EMBL" id="JACVVK020000216">
    <property type="protein sequence ID" value="KAK7484087.1"/>
    <property type="molecule type" value="Genomic_DNA"/>
</dbReference>
<keyword evidence="2" id="KW-1185">Reference proteome</keyword>
<feature type="non-terminal residue" evidence="1">
    <location>
        <position position="1"/>
    </location>
</feature>
<name>A0ABD0KAI7_9CAEN</name>
<accession>A0ABD0KAI7</accession>
<sequence>HVCHPTVIDSSIRAVLRLEKWGGFGRISGRQPVERTGVTVAPPGIKGIGDSRGALSVGCVRPDQGLHACVPFPFSNEFRREIPKTDLLKTTDVVARAGLLI</sequence>
<protein>
    <submittedName>
        <fullName evidence="1">Uncharacterized protein</fullName>
    </submittedName>
</protein>
<organism evidence="1 2">
    <name type="scientific">Batillaria attramentaria</name>
    <dbReference type="NCBI Taxonomy" id="370345"/>
    <lineage>
        <taxon>Eukaryota</taxon>
        <taxon>Metazoa</taxon>
        <taxon>Spiralia</taxon>
        <taxon>Lophotrochozoa</taxon>
        <taxon>Mollusca</taxon>
        <taxon>Gastropoda</taxon>
        <taxon>Caenogastropoda</taxon>
        <taxon>Sorbeoconcha</taxon>
        <taxon>Cerithioidea</taxon>
        <taxon>Batillariidae</taxon>
        <taxon>Batillaria</taxon>
    </lineage>
</organism>
<comment type="caution">
    <text evidence="1">The sequence shown here is derived from an EMBL/GenBank/DDBJ whole genome shotgun (WGS) entry which is preliminary data.</text>
</comment>
<dbReference type="Proteomes" id="UP001519460">
    <property type="component" value="Unassembled WGS sequence"/>
</dbReference>
<dbReference type="AlphaFoldDB" id="A0ABD0KAI7"/>
<reference evidence="1 2" key="1">
    <citation type="journal article" date="2023" name="Sci. Data">
        <title>Genome assembly of the Korean intertidal mud-creeper Batillaria attramentaria.</title>
        <authorList>
            <person name="Patra A.K."/>
            <person name="Ho P.T."/>
            <person name="Jun S."/>
            <person name="Lee S.J."/>
            <person name="Kim Y."/>
            <person name="Won Y.J."/>
        </authorList>
    </citation>
    <scope>NUCLEOTIDE SEQUENCE [LARGE SCALE GENOMIC DNA]</scope>
    <source>
        <strain evidence="1">Wonlab-2016</strain>
    </source>
</reference>
<evidence type="ECO:0000313" key="2">
    <source>
        <dbReference type="Proteomes" id="UP001519460"/>
    </source>
</evidence>
<gene>
    <name evidence="1" type="ORF">BaRGS_00024699</name>
</gene>
<evidence type="ECO:0000313" key="1">
    <source>
        <dbReference type="EMBL" id="KAK7484087.1"/>
    </source>
</evidence>